<feature type="region of interest" description="Disordered" evidence="1">
    <location>
        <begin position="38"/>
        <end position="72"/>
    </location>
</feature>
<protein>
    <recommendedName>
        <fullName evidence="4">Chromosome condensation regulator RCC1</fullName>
    </recommendedName>
</protein>
<comment type="caution">
    <text evidence="2">The sequence shown here is derived from an EMBL/GenBank/DDBJ whole genome shotgun (WGS) entry which is preliminary data.</text>
</comment>
<gene>
    <name evidence="2" type="ORF">CRD59_04875</name>
</gene>
<feature type="compositionally biased region" description="Polar residues" evidence="1">
    <location>
        <begin position="38"/>
        <end position="58"/>
    </location>
</feature>
<dbReference type="PROSITE" id="PS50012">
    <property type="entry name" value="RCC1_3"/>
    <property type="match status" value="1"/>
</dbReference>
<dbReference type="GO" id="GO:0005737">
    <property type="term" value="C:cytoplasm"/>
    <property type="evidence" value="ECO:0007669"/>
    <property type="project" value="TreeGrafter"/>
</dbReference>
<dbReference type="OrthoDB" id="3222636at2"/>
<dbReference type="PANTHER" id="PTHR45982">
    <property type="entry name" value="REGULATOR OF CHROMOSOME CONDENSATION"/>
    <property type="match status" value="1"/>
</dbReference>
<evidence type="ECO:0008006" key="4">
    <source>
        <dbReference type="Google" id="ProtNLM"/>
    </source>
</evidence>
<dbReference type="RefSeq" id="WP_113853574.1">
    <property type="nucleotide sequence ID" value="NZ_PDCH01000008.1"/>
</dbReference>
<accession>A0A366KDG4</accession>
<dbReference type="EMBL" id="PDCH01000008">
    <property type="protein sequence ID" value="RBP99218.1"/>
    <property type="molecule type" value="Genomic_DNA"/>
</dbReference>
<reference evidence="2 3" key="1">
    <citation type="submission" date="2017-10" db="EMBL/GenBank/DDBJ databases">
        <title>Bifidobacterium xylocopum sp. nov. and Bifidobacterium aemilianum sp. nov., from the carpenter bee (Xylocopa violacea) digestive tract.</title>
        <authorList>
            <person name="Alberoni D."/>
            <person name="Baffoni L."/>
            <person name="Di Gioia D."/>
            <person name="Gaggia F."/>
            <person name="Biavati B."/>
        </authorList>
    </citation>
    <scope>NUCLEOTIDE SEQUENCE [LARGE SCALE GENOMIC DNA]</scope>
    <source>
        <strain evidence="2 3">XV2</strain>
    </source>
</reference>
<feature type="region of interest" description="Disordered" evidence="1">
    <location>
        <begin position="93"/>
        <end position="144"/>
    </location>
</feature>
<dbReference type="Proteomes" id="UP000252345">
    <property type="component" value="Unassembled WGS sequence"/>
</dbReference>
<dbReference type="Pfam" id="PF13540">
    <property type="entry name" value="RCC1_2"/>
    <property type="match status" value="1"/>
</dbReference>
<evidence type="ECO:0000313" key="3">
    <source>
        <dbReference type="Proteomes" id="UP000252345"/>
    </source>
</evidence>
<dbReference type="GO" id="GO:0005085">
    <property type="term" value="F:guanyl-nucleotide exchange factor activity"/>
    <property type="evidence" value="ECO:0007669"/>
    <property type="project" value="TreeGrafter"/>
</dbReference>
<dbReference type="SUPFAM" id="SSF50985">
    <property type="entry name" value="RCC1/BLIP-II"/>
    <property type="match status" value="1"/>
</dbReference>
<dbReference type="PROSITE" id="PS00626">
    <property type="entry name" value="RCC1_2"/>
    <property type="match status" value="1"/>
</dbReference>
<evidence type="ECO:0000256" key="1">
    <source>
        <dbReference type="SAM" id="MobiDB-lite"/>
    </source>
</evidence>
<keyword evidence="3" id="KW-1185">Reference proteome</keyword>
<name>A0A366KDG4_9BIFI</name>
<dbReference type="PANTHER" id="PTHR45982:SF1">
    <property type="entry name" value="REGULATOR OF CHROMOSOME CONDENSATION"/>
    <property type="match status" value="1"/>
</dbReference>
<dbReference type="InterPro" id="IPR051553">
    <property type="entry name" value="Ran_GTPase-activating"/>
</dbReference>
<evidence type="ECO:0000313" key="2">
    <source>
        <dbReference type="EMBL" id="RBP99218.1"/>
    </source>
</evidence>
<organism evidence="2 3">
    <name type="scientific">Bifidobacterium xylocopae</name>
    <dbReference type="NCBI Taxonomy" id="2493119"/>
    <lineage>
        <taxon>Bacteria</taxon>
        <taxon>Bacillati</taxon>
        <taxon>Actinomycetota</taxon>
        <taxon>Actinomycetes</taxon>
        <taxon>Bifidobacteriales</taxon>
        <taxon>Bifidobacteriaceae</taxon>
        <taxon>Bifidobacterium</taxon>
    </lineage>
</organism>
<dbReference type="InterPro" id="IPR009091">
    <property type="entry name" value="RCC1/BLIP-II"/>
</dbReference>
<sequence>MRINDPAGKPNTTWTAISSGWYHSLAIDSGHHAHSWGQNTYGQLGNGTTSNRKTSTPVNDPAGKSGTTWTAISTGGATSLAIDSDSHAYSWGATIKDNSATTPPPTAPGPSPRAPRRSWSPASNSIRPKPARPLPATPPARCGS</sequence>
<proteinExistence type="predicted"/>
<feature type="compositionally biased region" description="Pro residues" evidence="1">
    <location>
        <begin position="102"/>
        <end position="113"/>
    </location>
</feature>
<dbReference type="AlphaFoldDB" id="A0A366KDG4"/>
<dbReference type="InterPro" id="IPR000408">
    <property type="entry name" value="Reg_chr_condens"/>
</dbReference>
<dbReference type="Gene3D" id="2.130.10.30">
    <property type="entry name" value="Regulator of chromosome condensation 1/beta-lactamase-inhibitor protein II"/>
    <property type="match status" value="1"/>
</dbReference>